<evidence type="ECO:0000313" key="16">
    <source>
        <dbReference type="Proteomes" id="UP000515135"/>
    </source>
</evidence>
<keyword evidence="8" id="KW-0833">Ubl conjugation pathway</keyword>
<evidence type="ECO:0000256" key="12">
    <source>
        <dbReference type="SAM" id="Coils"/>
    </source>
</evidence>
<feature type="repeat" description="NHL" evidence="11">
    <location>
        <begin position="341"/>
        <end position="384"/>
    </location>
</feature>
<dbReference type="InterPro" id="IPR011042">
    <property type="entry name" value="6-blade_b-propeller_TolB-like"/>
</dbReference>
<proteinExistence type="inferred from homology"/>
<dbReference type="SMART" id="SM00184">
    <property type="entry name" value="RING"/>
    <property type="match status" value="1"/>
</dbReference>
<feature type="compositionally biased region" description="Polar residues" evidence="13">
    <location>
        <begin position="7"/>
        <end position="25"/>
    </location>
</feature>
<dbReference type="SMART" id="SM00336">
    <property type="entry name" value="BBOX"/>
    <property type="match status" value="1"/>
</dbReference>
<evidence type="ECO:0000256" key="6">
    <source>
        <dbReference type="ARBA" id="ARBA00022737"/>
    </source>
</evidence>
<dbReference type="InterPro" id="IPR000315">
    <property type="entry name" value="Znf_B-box"/>
</dbReference>
<feature type="coiled-coil region" evidence="12">
    <location>
        <begin position="200"/>
        <end position="249"/>
    </location>
</feature>
<feature type="domain" description="RING-type" evidence="14">
    <location>
        <begin position="39"/>
        <end position="85"/>
    </location>
</feature>
<comment type="catalytic activity">
    <reaction evidence="1">
        <text>S-ubiquitinyl-[E2 ubiquitin-conjugating enzyme]-L-cysteine + [acceptor protein]-L-lysine = [E2 ubiquitin-conjugating enzyme]-L-cysteine + N(6)-ubiquitinyl-[acceptor protein]-L-lysine.</text>
        <dbReference type="EC" id="2.3.2.27"/>
    </reaction>
</comment>
<dbReference type="PROSITE" id="PS51125">
    <property type="entry name" value="NHL"/>
    <property type="match status" value="6"/>
</dbReference>
<evidence type="ECO:0000256" key="5">
    <source>
        <dbReference type="ARBA" id="ARBA00022723"/>
    </source>
</evidence>
<keyword evidence="9" id="KW-0862">Zinc</keyword>
<organism evidence="16 17">
    <name type="scientific">Branchiostoma belcheri</name>
    <name type="common">Amphioxus</name>
    <dbReference type="NCBI Taxonomy" id="7741"/>
    <lineage>
        <taxon>Eukaryota</taxon>
        <taxon>Metazoa</taxon>
        <taxon>Chordata</taxon>
        <taxon>Cephalochordata</taxon>
        <taxon>Leptocardii</taxon>
        <taxon>Amphioxiformes</taxon>
        <taxon>Branchiostomatidae</taxon>
        <taxon>Branchiostoma</taxon>
    </lineage>
</organism>
<dbReference type="GeneID" id="109466191"/>
<keyword evidence="4" id="KW-0597">Phosphoprotein</keyword>
<gene>
    <name evidence="17" type="primary">LOC109466191</name>
</gene>
<keyword evidence="12" id="KW-0175">Coiled coil</keyword>
<dbReference type="GO" id="GO:0043161">
    <property type="term" value="P:proteasome-mediated ubiquitin-dependent protein catabolic process"/>
    <property type="evidence" value="ECO:0007669"/>
    <property type="project" value="TreeGrafter"/>
</dbReference>
<dbReference type="OrthoDB" id="6265224at2759"/>
<dbReference type="GO" id="GO:0061630">
    <property type="term" value="F:ubiquitin protein ligase activity"/>
    <property type="evidence" value="ECO:0007669"/>
    <property type="project" value="UniProtKB-EC"/>
</dbReference>
<protein>
    <recommendedName>
        <fullName evidence="3">RING-type E3 ubiquitin transferase</fullName>
        <ecNumber evidence="3">2.3.2.27</ecNumber>
    </recommendedName>
</protein>
<dbReference type="PROSITE" id="PS00518">
    <property type="entry name" value="ZF_RING_1"/>
    <property type="match status" value="1"/>
</dbReference>
<dbReference type="PROSITE" id="PS50119">
    <property type="entry name" value="ZF_BBOX"/>
    <property type="match status" value="1"/>
</dbReference>
<dbReference type="Gene3D" id="3.30.40.10">
    <property type="entry name" value="Zinc/RING finger domain, C3HC4 (zinc finger)"/>
    <property type="match status" value="1"/>
</dbReference>
<dbReference type="InterPro" id="IPR003649">
    <property type="entry name" value="Bbox_C"/>
</dbReference>
<dbReference type="GO" id="GO:0000209">
    <property type="term" value="P:protein polyubiquitination"/>
    <property type="evidence" value="ECO:0007669"/>
    <property type="project" value="TreeGrafter"/>
</dbReference>
<dbReference type="GO" id="GO:0008270">
    <property type="term" value="F:zinc ion binding"/>
    <property type="evidence" value="ECO:0007669"/>
    <property type="project" value="UniProtKB-KW"/>
</dbReference>
<reference evidence="17" key="1">
    <citation type="submission" date="2025-08" db="UniProtKB">
        <authorList>
            <consortium name="RefSeq"/>
        </authorList>
    </citation>
    <scope>IDENTIFICATION</scope>
    <source>
        <tissue evidence="17">Gonad</tissue>
    </source>
</reference>
<dbReference type="InterPro" id="IPR050952">
    <property type="entry name" value="TRIM-NHL_E3_ligases"/>
</dbReference>
<comment type="similarity">
    <text evidence="2">Belongs to the TRIM/RBCC family.</text>
</comment>
<accession>A0A6P4YL30</accession>
<name>A0A6P4YL30_BRABE</name>
<feature type="region of interest" description="Disordered" evidence="13">
    <location>
        <begin position="1"/>
        <end position="25"/>
    </location>
</feature>
<dbReference type="EC" id="2.3.2.27" evidence="3"/>
<dbReference type="FunFam" id="2.120.10.30:FF:000352">
    <property type="entry name" value="Uncharacterized protein"/>
    <property type="match status" value="1"/>
</dbReference>
<dbReference type="KEGG" id="bbel:109466191"/>
<feature type="repeat" description="NHL" evidence="11">
    <location>
        <begin position="430"/>
        <end position="472"/>
    </location>
</feature>
<dbReference type="SUPFAM" id="SSF57845">
    <property type="entry name" value="B-box zinc-binding domain"/>
    <property type="match status" value="1"/>
</dbReference>
<evidence type="ECO:0000259" key="15">
    <source>
        <dbReference type="PROSITE" id="PS50119"/>
    </source>
</evidence>
<dbReference type="PROSITE" id="PS50089">
    <property type="entry name" value="ZF_RING_2"/>
    <property type="match status" value="1"/>
</dbReference>
<dbReference type="Gene3D" id="2.120.10.30">
    <property type="entry name" value="TolB, C-terminal domain"/>
    <property type="match status" value="1"/>
</dbReference>
<dbReference type="InterPro" id="IPR001841">
    <property type="entry name" value="Znf_RING"/>
</dbReference>
<dbReference type="SUPFAM" id="SSF57850">
    <property type="entry name" value="RING/U-box"/>
    <property type="match status" value="1"/>
</dbReference>
<dbReference type="Pfam" id="PF00643">
    <property type="entry name" value="zf-B_box"/>
    <property type="match status" value="1"/>
</dbReference>
<evidence type="ECO:0000256" key="10">
    <source>
        <dbReference type="PROSITE-ProRule" id="PRU00024"/>
    </source>
</evidence>
<evidence type="ECO:0000256" key="7">
    <source>
        <dbReference type="ARBA" id="ARBA00022771"/>
    </source>
</evidence>
<dbReference type="Gene3D" id="3.30.160.60">
    <property type="entry name" value="Classic Zinc Finger"/>
    <property type="match status" value="1"/>
</dbReference>
<dbReference type="Pfam" id="PF01436">
    <property type="entry name" value="NHL"/>
    <property type="match status" value="3"/>
</dbReference>
<evidence type="ECO:0000256" key="9">
    <source>
        <dbReference type="ARBA" id="ARBA00022833"/>
    </source>
</evidence>
<keyword evidence="7 10" id="KW-0863">Zinc-finger</keyword>
<feature type="repeat" description="NHL" evidence="11">
    <location>
        <begin position="541"/>
        <end position="569"/>
    </location>
</feature>
<dbReference type="InterPro" id="IPR013083">
    <property type="entry name" value="Znf_RING/FYVE/PHD"/>
</dbReference>
<evidence type="ECO:0000256" key="2">
    <source>
        <dbReference type="ARBA" id="ARBA00008518"/>
    </source>
</evidence>
<dbReference type="SUPFAM" id="SSF101898">
    <property type="entry name" value="NHL repeat"/>
    <property type="match status" value="1"/>
</dbReference>
<evidence type="ECO:0000256" key="4">
    <source>
        <dbReference type="ARBA" id="ARBA00022553"/>
    </source>
</evidence>
<feature type="repeat" description="NHL" evidence="11">
    <location>
        <begin position="399"/>
        <end position="429"/>
    </location>
</feature>
<dbReference type="SMART" id="SM00502">
    <property type="entry name" value="BBC"/>
    <property type="match status" value="1"/>
</dbReference>
<evidence type="ECO:0000256" key="13">
    <source>
        <dbReference type="SAM" id="MobiDB-lite"/>
    </source>
</evidence>
<sequence length="612" mass="67873">MARSPRGSPQESKMASLTAPSPTGTSTVLNKISDEMIVCNICFETYNRPKVLPCLHTFCMDCLARLTASKTTKSPKGKLTCPMCREETPLPKNGVKGLRDNFFVSNLCQLLHAERERTRNAPRPRSPVPPRKEKKEVTCGTHEGEVIKYFCDKCELPICGDCFVMEHNGHTVSKLKDAASKYCERIRERVGECRERAKPLQQAVSLLVAMENELKQNKETAKEEIHQHAEMLIEAIQQSEEEMVSALEEIYTERKDSLATQRGEMQAGLHKLEECVQAADEALEKDSDVEKLSQWSILENSISEAGDLLPTQGPDVNMCVKFSAEHLHENFRLGVLITEPVFQFGAKGTKDGEFDSPFRVVTNSQGEILVADNGNKRLQMFDSKGTFKWKSEKEEGDKFLKPVDVAVTPDGNIYITDVANKCVKKFDPKGEVISKFGNDVLDIPSGIAYDARTDHVLVTDAGKNRITIHSSDGELLHHFGSPGDDDSNFNRPIFVAVNSHSDIIVSDYKNHCVKVFDSEGLFLFKFGGEVGADADRGKHGMPAGLCVDPQDNIIVADIHNGRVDLFRPDGSFLRHIATASDGLLSPYGVAMTPEGRVVVTDVSDCAIKIYKY</sequence>
<dbReference type="Proteomes" id="UP000515135">
    <property type="component" value="Unplaced"/>
</dbReference>
<dbReference type="RefSeq" id="XP_019619417.1">
    <property type="nucleotide sequence ID" value="XM_019763858.1"/>
</dbReference>
<evidence type="ECO:0000256" key="11">
    <source>
        <dbReference type="PROSITE-ProRule" id="PRU00504"/>
    </source>
</evidence>
<feature type="repeat" description="NHL" evidence="11">
    <location>
        <begin position="570"/>
        <end position="612"/>
    </location>
</feature>
<keyword evidence="16" id="KW-1185">Reference proteome</keyword>
<evidence type="ECO:0000256" key="8">
    <source>
        <dbReference type="ARBA" id="ARBA00022786"/>
    </source>
</evidence>
<dbReference type="PANTHER" id="PTHR24104:SF57">
    <property type="entry name" value="BEE-MILK PROTEIN"/>
    <property type="match status" value="1"/>
</dbReference>
<dbReference type="CDD" id="cd05819">
    <property type="entry name" value="NHL"/>
    <property type="match status" value="1"/>
</dbReference>
<dbReference type="AlphaFoldDB" id="A0A6P4YL30"/>
<evidence type="ECO:0000259" key="14">
    <source>
        <dbReference type="PROSITE" id="PS50089"/>
    </source>
</evidence>
<evidence type="ECO:0000256" key="3">
    <source>
        <dbReference type="ARBA" id="ARBA00012483"/>
    </source>
</evidence>
<dbReference type="Pfam" id="PF13445">
    <property type="entry name" value="zf-RING_UBOX"/>
    <property type="match status" value="1"/>
</dbReference>
<evidence type="ECO:0000313" key="17">
    <source>
        <dbReference type="RefSeq" id="XP_019619417.1"/>
    </source>
</evidence>
<feature type="domain" description="B box-type" evidence="15">
    <location>
        <begin position="134"/>
        <end position="175"/>
    </location>
</feature>
<dbReference type="InterPro" id="IPR001258">
    <property type="entry name" value="NHL_repeat"/>
</dbReference>
<dbReference type="InterPro" id="IPR027370">
    <property type="entry name" value="Znf-RING_euk"/>
</dbReference>
<evidence type="ECO:0000256" key="1">
    <source>
        <dbReference type="ARBA" id="ARBA00000900"/>
    </source>
</evidence>
<keyword evidence="5" id="KW-0479">Metal-binding</keyword>
<dbReference type="InterPro" id="IPR017907">
    <property type="entry name" value="Znf_RING_CS"/>
</dbReference>
<keyword evidence="6" id="KW-0677">Repeat</keyword>
<feature type="repeat" description="NHL" evidence="11">
    <location>
        <begin position="479"/>
        <end position="519"/>
    </location>
</feature>
<dbReference type="PANTHER" id="PTHR24104">
    <property type="entry name" value="E3 UBIQUITIN-PROTEIN LIGASE NHLRC1-RELATED"/>
    <property type="match status" value="1"/>
</dbReference>